<sequence>MSELLFGNCSLADVDASGALRFIADGLVHVRDDRIVFAGPRAQGQHLTQRLELLDMESMLVTPGLIDCHTHLIYAGDRLGDLLAQRDPDDPSRDRFESGGILATVNATNQASRASLATLARSRIDQMADHGVTTVEVKSGYGLSMEGERRLLEIARSLSGYRGIEVITSFLGAHALPTAYASRPADYIALLTKEVMPTLAAEGLIDMVDCFIDPEGFSASIVTPYLERASELGLPIRAHVDQFGAAGGGELALSFGARSIDHIEHLSSAALATARGSGTVAVLLPFAYLHKSLTSIPPIMGLRDNQVPMAVATDLNPGTSPTASLLLAAYLSVTLYGLRPVEAFAGITRRAAEALGLSDRGRLDPGCRADLVAWEVGHPYELVASVFDRRAHRLG</sequence>
<gene>
    <name evidence="10" type="primary">hutI</name>
    <name evidence="10" type="ORF">FEAC_12640</name>
</gene>
<evidence type="ECO:0000259" key="9">
    <source>
        <dbReference type="Pfam" id="PF01979"/>
    </source>
</evidence>
<dbReference type="GO" id="GO:0005737">
    <property type="term" value="C:cytoplasm"/>
    <property type="evidence" value="ECO:0007669"/>
    <property type="project" value="UniProtKB-UniRule"/>
</dbReference>
<dbReference type="InterPro" id="IPR032466">
    <property type="entry name" value="Metal_Hydrolase"/>
</dbReference>
<name>A0A0D8FUI9_9ACTN</name>
<dbReference type="PANTHER" id="PTHR42752:SF1">
    <property type="entry name" value="IMIDAZOLONEPROPIONASE-RELATED"/>
    <property type="match status" value="1"/>
</dbReference>
<evidence type="ECO:0000256" key="4">
    <source>
        <dbReference type="ARBA" id="ARBA00022801"/>
    </source>
</evidence>
<dbReference type="PANTHER" id="PTHR42752">
    <property type="entry name" value="IMIDAZOLONEPROPIONASE"/>
    <property type="match status" value="1"/>
</dbReference>
<accession>A0A0D8FUI9</accession>
<dbReference type="AlphaFoldDB" id="A0A0D8FUI9"/>
<feature type="domain" description="Amidohydrolase-related" evidence="9">
    <location>
        <begin position="60"/>
        <end position="382"/>
    </location>
</feature>
<evidence type="ECO:0000256" key="7">
    <source>
        <dbReference type="ARBA" id="ARBA00023004"/>
    </source>
</evidence>
<dbReference type="OrthoDB" id="9776455at2"/>
<evidence type="ECO:0000256" key="5">
    <source>
        <dbReference type="ARBA" id="ARBA00022808"/>
    </source>
</evidence>
<dbReference type="InterPro" id="IPR005920">
    <property type="entry name" value="HutI"/>
</dbReference>
<keyword evidence="3" id="KW-0479">Metal-binding</keyword>
<dbReference type="GO" id="GO:0019556">
    <property type="term" value="P:L-histidine catabolic process to glutamate and formamide"/>
    <property type="evidence" value="ECO:0007669"/>
    <property type="project" value="UniProtKB-UniRule"/>
</dbReference>
<comment type="pathway">
    <text evidence="1">Amino-acid degradation.</text>
</comment>
<dbReference type="GO" id="GO:0050480">
    <property type="term" value="F:imidazolonepropionase activity"/>
    <property type="evidence" value="ECO:0007669"/>
    <property type="project" value="UniProtKB-UniRule"/>
</dbReference>
<reference evidence="10 11" key="1">
    <citation type="submission" date="2015-01" db="EMBL/GenBank/DDBJ databases">
        <title>Draft genome of the acidophilic iron oxidizer Ferrimicrobium acidiphilum strain T23.</title>
        <authorList>
            <person name="Poehlein A."/>
            <person name="Eisen S."/>
            <person name="Schloemann M."/>
            <person name="Johnson B.D."/>
            <person name="Daniel R."/>
            <person name="Muehling M."/>
        </authorList>
    </citation>
    <scope>NUCLEOTIDE SEQUENCE [LARGE SCALE GENOMIC DNA]</scope>
    <source>
        <strain evidence="10 11">T23</strain>
    </source>
</reference>
<dbReference type="Proteomes" id="UP000032336">
    <property type="component" value="Unassembled WGS sequence"/>
</dbReference>
<dbReference type="EMBL" id="JXUW01000009">
    <property type="protein sequence ID" value="KJE76940.1"/>
    <property type="molecule type" value="Genomic_DNA"/>
</dbReference>
<dbReference type="Pfam" id="PF01979">
    <property type="entry name" value="Amidohydro_1"/>
    <property type="match status" value="1"/>
</dbReference>
<evidence type="ECO:0000256" key="8">
    <source>
        <dbReference type="NCBIfam" id="TIGR01224"/>
    </source>
</evidence>
<evidence type="ECO:0000313" key="11">
    <source>
        <dbReference type="Proteomes" id="UP000032336"/>
    </source>
</evidence>
<keyword evidence="6" id="KW-0862">Zinc</keyword>
<comment type="caution">
    <text evidence="10">The sequence shown here is derived from an EMBL/GenBank/DDBJ whole genome shotgun (WGS) entry which is preliminary data.</text>
</comment>
<dbReference type="InterPro" id="IPR006680">
    <property type="entry name" value="Amidohydro-rel"/>
</dbReference>
<evidence type="ECO:0000256" key="3">
    <source>
        <dbReference type="ARBA" id="ARBA00022723"/>
    </source>
</evidence>
<dbReference type="STRING" id="1121877.FEAC_12640"/>
<keyword evidence="11" id="KW-1185">Reference proteome</keyword>
<dbReference type="InterPro" id="IPR011059">
    <property type="entry name" value="Metal-dep_hydrolase_composite"/>
</dbReference>
<dbReference type="PATRIC" id="fig|1121877.4.peg.1388"/>
<evidence type="ECO:0000256" key="1">
    <source>
        <dbReference type="ARBA" id="ARBA00005023"/>
    </source>
</evidence>
<dbReference type="EC" id="3.5.2.7" evidence="2 8"/>
<evidence type="ECO:0000256" key="6">
    <source>
        <dbReference type="ARBA" id="ARBA00022833"/>
    </source>
</evidence>
<dbReference type="eggNOG" id="COG1228">
    <property type="taxonomic scope" value="Bacteria"/>
</dbReference>
<evidence type="ECO:0000256" key="2">
    <source>
        <dbReference type="ARBA" id="ARBA00012864"/>
    </source>
</evidence>
<dbReference type="SUPFAM" id="SSF51556">
    <property type="entry name" value="Metallo-dependent hydrolases"/>
    <property type="match status" value="1"/>
</dbReference>
<dbReference type="GO" id="GO:0046872">
    <property type="term" value="F:metal ion binding"/>
    <property type="evidence" value="ECO:0007669"/>
    <property type="project" value="UniProtKB-KW"/>
</dbReference>
<protein>
    <recommendedName>
        <fullName evidence="2 8">Imidazolonepropionase</fullName>
        <ecNumber evidence="2 8">3.5.2.7</ecNumber>
    </recommendedName>
</protein>
<dbReference type="GeneID" id="78372489"/>
<keyword evidence="4 10" id="KW-0378">Hydrolase</keyword>
<dbReference type="RefSeq" id="WP_035389993.1">
    <property type="nucleotide sequence ID" value="NZ_JQKF01000018.1"/>
</dbReference>
<keyword evidence="5" id="KW-0369">Histidine metabolism</keyword>
<keyword evidence="7" id="KW-0408">Iron</keyword>
<dbReference type="Gene3D" id="2.30.40.10">
    <property type="entry name" value="Urease, subunit C, domain 1"/>
    <property type="match status" value="1"/>
</dbReference>
<proteinExistence type="predicted"/>
<dbReference type="Gene3D" id="3.20.20.140">
    <property type="entry name" value="Metal-dependent hydrolases"/>
    <property type="match status" value="1"/>
</dbReference>
<organism evidence="10 11">
    <name type="scientific">Ferrimicrobium acidiphilum DSM 19497</name>
    <dbReference type="NCBI Taxonomy" id="1121877"/>
    <lineage>
        <taxon>Bacteria</taxon>
        <taxon>Bacillati</taxon>
        <taxon>Actinomycetota</taxon>
        <taxon>Acidimicrobiia</taxon>
        <taxon>Acidimicrobiales</taxon>
        <taxon>Acidimicrobiaceae</taxon>
        <taxon>Ferrimicrobium</taxon>
    </lineage>
</organism>
<dbReference type="SUPFAM" id="SSF51338">
    <property type="entry name" value="Composite domain of metallo-dependent hydrolases"/>
    <property type="match status" value="1"/>
</dbReference>
<evidence type="ECO:0000313" key="10">
    <source>
        <dbReference type="EMBL" id="KJE76940.1"/>
    </source>
</evidence>
<dbReference type="NCBIfam" id="TIGR01224">
    <property type="entry name" value="hutI"/>
    <property type="match status" value="1"/>
</dbReference>